<evidence type="ECO:0000313" key="3">
    <source>
        <dbReference type="EMBL" id="EFN74747.1"/>
    </source>
</evidence>
<dbReference type="Proteomes" id="UP000000311">
    <property type="component" value="Unassembled WGS sequence"/>
</dbReference>
<dbReference type="SUPFAM" id="SSF56672">
    <property type="entry name" value="DNA/RNA polymerases"/>
    <property type="match status" value="1"/>
</dbReference>
<evidence type="ECO:0000256" key="1">
    <source>
        <dbReference type="ARBA" id="ARBA00023268"/>
    </source>
</evidence>
<keyword evidence="1" id="KW-0511">Multifunctional enzyme</keyword>
<dbReference type="InParanoid" id="E1ZVP2"/>
<dbReference type="Pfam" id="PF17919">
    <property type="entry name" value="RT_RNaseH_2"/>
    <property type="match status" value="1"/>
</dbReference>
<dbReference type="OMA" id="KVIAYYS"/>
<dbReference type="PANTHER" id="PTHR37984:SF5">
    <property type="entry name" value="PROTEIN NYNRIN-LIKE"/>
    <property type="match status" value="1"/>
</dbReference>
<dbReference type="PANTHER" id="PTHR37984">
    <property type="entry name" value="PROTEIN CBG26694"/>
    <property type="match status" value="1"/>
</dbReference>
<dbReference type="InterPro" id="IPR050951">
    <property type="entry name" value="Retrovirus_Pol_polyprotein"/>
</dbReference>
<dbReference type="InterPro" id="IPR041577">
    <property type="entry name" value="RT_RNaseH_2"/>
</dbReference>
<dbReference type="Gene3D" id="3.30.70.270">
    <property type="match status" value="1"/>
</dbReference>
<dbReference type="GO" id="GO:0003824">
    <property type="term" value="F:catalytic activity"/>
    <property type="evidence" value="ECO:0007669"/>
    <property type="project" value="UniProtKB-KW"/>
</dbReference>
<dbReference type="Gene3D" id="3.10.20.370">
    <property type="match status" value="1"/>
</dbReference>
<feature type="domain" description="Reverse transcriptase/retrotransposon-derived protein RNase H-like" evidence="2">
    <location>
        <begin position="3"/>
        <end position="76"/>
    </location>
</feature>
<dbReference type="GO" id="GO:0071897">
    <property type="term" value="P:DNA biosynthetic process"/>
    <property type="evidence" value="ECO:0007669"/>
    <property type="project" value="UniProtKB-ARBA"/>
</dbReference>
<accession>E1ZVP2</accession>
<dbReference type="AlphaFoldDB" id="E1ZVP2"/>
<protein>
    <submittedName>
        <fullName evidence="3">Retrovirus-related Pol polyprotein from transposon 412</fullName>
    </submittedName>
</protein>
<evidence type="ECO:0000259" key="2">
    <source>
        <dbReference type="Pfam" id="PF17919"/>
    </source>
</evidence>
<dbReference type="InterPro" id="IPR043502">
    <property type="entry name" value="DNA/RNA_pol_sf"/>
</dbReference>
<dbReference type="EMBL" id="GL434592">
    <property type="protein sequence ID" value="EFN74747.1"/>
    <property type="molecule type" value="Genomic_DNA"/>
</dbReference>
<proteinExistence type="predicted"/>
<evidence type="ECO:0000313" key="4">
    <source>
        <dbReference type="Proteomes" id="UP000000311"/>
    </source>
</evidence>
<keyword evidence="4" id="KW-1185">Reference proteome</keyword>
<dbReference type="STRING" id="104421.E1ZVP2"/>
<sequence length="76" mass="8419">FEWTQACQEAFQELKSKLTSSPILPFFSHSAWNTDAIILDTDASNHGIGAVLSQIQDGSEKVIAYYSRVLSKADKN</sequence>
<feature type="non-terminal residue" evidence="3">
    <location>
        <position position="1"/>
    </location>
</feature>
<reference evidence="3 4" key="1">
    <citation type="journal article" date="2010" name="Science">
        <title>Genomic comparison of the ants Camponotus floridanus and Harpegnathos saltator.</title>
        <authorList>
            <person name="Bonasio R."/>
            <person name="Zhang G."/>
            <person name="Ye C."/>
            <person name="Mutti N.S."/>
            <person name="Fang X."/>
            <person name="Qin N."/>
            <person name="Donahue G."/>
            <person name="Yang P."/>
            <person name="Li Q."/>
            <person name="Li C."/>
            <person name="Zhang P."/>
            <person name="Huang Z."/>
            <person name="Berger S.L."/>
            <person name="Reinberg D."/>
            <person name="Wang J."/>
            <person name="Liebig J."/>
        </authorList>
    </citation>
    <scope>NUCLEOTIDE SEQUENCE [LARGE SCALE GENOMIC DNA]</scope>
    <source>
        <strain evidence="4">C129</strain>
    </source>
</reference>
<feature type="non-terminal residue" evidence="3">
    <location>
        <position position="76"/>
    </location>
</feature>
<gene>
    <name evidence="3" type="ORF">EAG_11059</name>
</gene>
<organism evidence="4">
    <name type="scientific">Camponotus floridanus</name>
    <name type="common">Florida carpenter ant</name>
    <dbReference type="NCBI Taxonomy" id="104421"/>
    <lineage>
        <taxon>Eukaryota</taxon>
        <taxon>Metazoa</taxon>
        <taxon>Ecdysozoa</taxon>
        <taxon>Arthropoda</taxon>
        <taxon>Hexapoda</taxon>
        <taxon>Insecta</taxon>
        <taxon>Pterygota</taxon>
        <taxon>Neoptera</taxon>
        <taxon>Endopterygota</taxon>
        <taxon>Hymenoptera</taxon>
        <taxon>Apocrita</taxon>
        <taxon>Aculeata</taxon>
        <taxon>Formicoidea</taxon>
        <taxon>Formicidae</taxon>
        <taxon>Formicinae</taxon>
        <taxon>Camponotus</taxon>
    </lineage>
</organism>
<dbReference type="InterPro" id="IPR043128">
    <property type="entry name" value="Rev_trsase/Diguanyl_cyclase"/>
</dbReference>
<name>E1ZVP2_CAMFO</name>